<dbReference type="STRING" id="7159.Q17EJ2"/>
<name>Q17EJ2_AEDAE</name>
<evidence type="ECO:0000256" key="2">
    <source>
        <dbReference type="ARBA" id="ARBA00011038"/>
    </source>
</evidence>
<comment type="similarity">
    <text evidence="2 7">Belongs to the eukaryotic RPC34/RPC39 RNA polymerase subunit family.</text>
</comment>
<evidence type="ECO:0000256" key="1">
    <source>
        <dbReference type="ARBA" id="ARBA00004123"/>
    </source>
</evidence>
<dbReference type="FunFam" id="1.10.10.10:FF:000237">
    <property type="entry name" value="DNA-directed RNA polymerase III subunit RPC6"/>
    <property type="match status" value="1"/>
</dbReference>
<gene>
    <name evidence="8" type="ORF">AaeL_AAEL003786</name>
</gene>
<evidence type="ECO:0000313" key="9">
    <source>
        <dbReference type="Proteomes" id="UP000682892"/>
    </source>
</evidence>
<dbReference type="AlphaFoldDB" id="Q17EJ2"/>
<dbReference type="Pfam" id="PF05158">
    <property type="entry name" value="RNA_pol_Rpc34"/>
    <property type="match status" value="1"/>
</dbReference>
<dbReference type="EMBL" id="CH477282">
    <property type="protein sequence ID" value="EAT44887.1"/>
    <property type="molecule type" value="Genomic_DNA"/>
</dbReference>
<dbReference type="VEuPathDB" id="VectorBase:AAEL021175"/>
<dbReference type="SUPFAM" id="SSF46785">
    <property type="entry name" value="Winged helix' DNA-binding domain"/>
    <property type="match status" value="2"/>
</dbReference>
<sequence>MALPYRRSDYKHNHSTKLQTNTLSKCPLRIAASLEDTDTVCYSIIVLSEDKPSGINNDDLVAAIPDVKPEHRVQALNKLLQEGVLEILKKGATLIYRLKDPSKKSTAPKDIDNEEKIIYNIIEEGGNKGIWIRDIRVKSNLIMTQLNKVLKQLENKKLIKAVKSVNASKKKVYMLYNLEPDRSITGGAWYQDQDFEAEFVDVLNQQCLRFLRMKRESAKECRDGPLAVQKLSYCSVGDVHKFISDLGISKISLDEDDLETILKTVVYDGKAESIPTAEGKYLYKAIEAPLSSPGLVQMPCGICPVIRNCSDCGAITPKLCSYINEWLD</sequence>
<evidence type="ECO:0000256" key="4">
    <source>
        <dbReference type="ARBA" id="ARBA00023163"/>
    </source>
</evidence>
<dbReference type="InterPro" id="IPR007832">
    <property type="entry name" value="RNA_pol_Rpc34"/>
</dbReference>
<evidence type="ECO:0000256" key="5">
    <source>
        <dbReference type="ARBA" id="ARBA00023242"/>
    </source>
</evidence>
<dbReference type="InterPro" id="IPR036390">
    <property type="entry name" value="WH_DNA-bd_sf"/>
</dbReference>
<dbReference type="PANTHER" id="PTHR12780">
    <property type="entry name" value="RNA POLYMERASE III DNA DIRECTED , 39KD SUBUNIT-RELATED"/>
    <property type="match status" value="1"/>
</dbReference>
<evidence type="ECO:0000256" key="6">
    <source>
        <dbReference type="ARBA" id="ARBA00055148"/>
    </source>
</evidence>
<dbReference type="InterPro" id="IPR036388">
    <property type="entry name" value="WH-like_DNA-bd_sf"/>
</dbReference>
<dbReference type="eggNOG" id="KOG3233">
    <property type="taxonomic scope" value="Eukaryota"/>
</dbReference>
<dbReference type="Gene3D" id="1.10.10.10">
    <property type="entry name" value="Winged helix-like DNA-binding domain superfamily/Winged helix DNA-binding domain"/>
    <property type="match status" value="2"/>
</dbReference>
<evidence type="ECO:0000256" key="3">
    <source>
        <dbReference type="ARBA" id="ARBA00022478"/>
    </source>
</evidence>
<keyword evidence="5 7" id="KW-0539">Nucleus</keyword>
<dbReference type="HOGENOM" id="CLU_033661_1_0_1"/>
<dbReference type="GO" id="GO:0006383">
    <property type="term" value="P:transcription by RNA polymerase III"/>
    <property type="evidence" value="ECO:0007669"/>
    <property type="project" value="UniProtKB-UniRule"/>
</dbReference>
<dbReference type="InterPro" id="IPR016049">
    <property type="entry name" value="RNA_pol_Rpc34-like"/>
</dbReference>
<dbReference type="PaxDb" id="7159-AAEL003786-PA"/>
<protein>
    <recommendedName>
        <fullName evidence="7">DNA-directed RNA polymerase III subunit RPC6</fullName>
        <shortName evidence="7">RNA polymerase III subunit C6</shortName>
    </recommendedName>
</protein>
<evidence type="ECO:0000313" key="8">
    <source>
        <dbReference type="EMBL" id="EAT44887.1"/>
    </source>
</evidence>
<reference evidence="8" key="3">
    <citation type="submission" date="2012-09" db="EMBL/GenBank/DDBJ databases">
        <authorList>
            <consortium name="VectorBase"/>
        </authorList>
    </citation>
    <scope>NUCLEOTIDE SEQUENCE</scope>
    <source>
        <strain evidence="8">Liverpool</strain>
    </source>
</reference>
<dbReference type="GO" id="GO:0005666">
    <property type="term" value="C:RNA polymerase III complex"/>
    <property type="evidence" value="ECO:0007669"/>
    <property type="project" value="UniProtKB-UniRule"/>
</dbReference>
<reference evidence="8" key="1">
    <citation type="submission" date="2005-10" db="EMBL/GenBank/DDBJ databases">
        <authorList>
            <person name="Loftus B.J."/>
            <person name="Nene V.M."/>
            <person name="Hannick L.I."/>
            <person name="Bidwell S."/>
            <person name="Haas B."/>
            <person name="Amedeo P."/>
            <person name="Orvis J."/>
            <person name="Wortman J.R."/>
            <person name="White O.R."/>
            <person name="Salzberg S."/>
            <person name="Shumway M."/>
            <person name="Koo H."/>
            <person name="Zhao Y."/>
            <person name="Holmes M."/>
            <person name="Miller J."/>
            <person name="Schatz M."/>
            <person name="Pop M."/>
            <person name="Pai G."/>
            <person name="Utterback T."/>
            <person name="Rogers Y.-H."/>
            <person name="Kravitz S."/>
            <person name="Fraser C.M."/>
        </authorList>
    </citation>
    <scope>NUCLEOTIDE SEQUENCE</scope>
    <source>
        <strain evidence="8">Liverpool</strain>
    </source>
</reference>
<dbReference type="PhylomeDB" id="Q17EJ2"/>
<comment type="function">
    <text evidence="6 7">DNA-dependent RNA polymerase catalyzes the transcription of DNA into RNA using the four ribonucleoside triphosphates as substrates. Specific peripheric component of RNA polymerase III which synthesizes small RNAs, such as 5S rRNA and tRNAs.</text>
</comment>
<dbReference type="GO" id="GO:0005737">
    <property type="term" value="C:cytoplasm"/>
    <property type="evidence" value="ECO:0007669"/>
    <property type="project" value="UniProtKB-ARBA"/>
</dbReference>
<dbReference type="FunFam" id="1.10.10.10:FF:000116">
    <property type="entry name" value="DNA-directed RNA polymerase III subunit RPC6"/>
    <property type="match status" value="1"/>
</dbReference>
<evidence type="ECO:0000256" key="7">
    <source>
        <dbReference type="PIRNR" id="PIRNR028763"/>
    </source>
</evidence>
<keyword evidence="4 7" id="KW-0804">Transcription</keyword>
<keyword evidence="3 7" id="KW-0240">DNA-directed RNA polymerase</keyword>
<dbReference type="OMA" id="VGTTKKC"/>
<organism evidence="8 9">
    <name type="scientific">Aedes aegypti</name>
    <name type="common">Yellowfever mosquito</name>
    <name type="synonym">Culex aegypti</name>
    <dbReference type="NCBI Taxonomy" id="7159"/>
    <lineage>
        <taxon>Eukaryota</taxon>
        <taxon>Metazoa</taxon>
        <taxon>Ecdysozoa</taxon>
        <taxon>Arthropoda</taxon>
        <taxon>Hexapoda</taxon>
        <taxon>Insecta</taxon>
        <taxon>Pterygota</taxon>
        <taxon>Neoptera</taxon>
        <taxon>Endopterygota</taxon>
        <taxon>Diptera</taxon>
        <taxon>Nematocera</taxon>
        <taxon>Culicoidea</taxon>
        <taxon>Culicidae</taxon>
        <taxon>Culicinae</taxon>
        <taxon>Aedini</taxon>
        <taxon>Aedes</taxon>
        <taxon>Stegomyia</taxon>
    </lineage>
</organism>
<proteinExistence type="inferred from homology"/>
<reference evidence="8" key="2">
    <citation type="journal article" date="2007" name="Science">
        <title>Genome sequence of Aedes aegypti, a major arbovirus vector.</title>
        <authorList>
            <person name="Nene V."/>
            <person name="Wortman J.R."/>
            <person name="Lawson D."/>
            <person name="Haas B."/>
            <person name="Kodira C."/>
            <person name="Tu Z.J."/>
            <person name="Loftus B."/>
            <person name="Xi Z."/>
            <person name="Megy K."/>
            <person name="Grabherr M."/>
            <person name="Ren Q."/>
            <person name="Zdobnov E.M."/>
            <person name="Lobo N.F."/>
            <person name="Campbell K.S."/>
            <person name="Brown S.E."/>
            <person name="Bonaldo M.F."/>
            <person name="Zhu J."/>
            <person name="Sinkins S.P."/>
            <person name="Hogenkamp D.G."/>
            <person name="Amedeo P."/>
            <person name="Arensburger P."/>
            <person name="Atkinson P.W."/>
            <person name="Bidwell S."/>
            <person name="Biedler J."/>
            <person name="Birney E."/>
            <person name="Bruggner R.V."/>
            <person name="Costas J."/>
            <person name="Coy M.R."/>
            <person name="Crabtree J."/>
            <person name="Crawford M."/>
            <person name="Debruyn B."/>
            <person name="Decaprio D."/>
            <person name="Eiglmeier K."/>
            <person name="Eisenstadt E."/>
            <person name="El-Dorry H."/>
            <person name="Gelbart W.M."/>
            <person name="Gomes S.L."/>
            <person name="Hammond M."/>
            <person name="Hannick L.I."/>
            <person name="Hogan J.R."/>
            <person name="Holmes M.H."/>
            <person name="Jaffe D."/>
            <person name="Johnston J.S."/>
            <person name="Kennedy R.C."/>
            <person name="Koo H."/>
            <person name="Kravitz S."/>
            <person name="Kriventseva E.V."/>
            <person name="Kulp D."/>
            <person name="Labutti K."/>
            <person name="Lee E."/>
            <person name="Li S."/>
            <person name="Lovin D.D."/>
            <person name="Mao C."/>
            <person name="Mauceli E."/>
            <person name="Menck C.F."/>
            <person name="Miller J.R."/>
            <person name="Montgomery P."/>
            <person name="Mori A."/>
            <person name="Nascimento A.L."/>
            <person name="Naveira H.F."/>
            <person name="Nusbaum C."/>
            <person name="O'leary S."/>
            <person name="Orvis J."/>
            <person name="Pertea M."/>
            <person name="Quesneville H."/>
            <person name="Reidenbach K.R."/>
            <person name="Rogers Y.H."/>
            <person name="Roth C.W."/>
            <person name="Schneider J.R."/>
            <person name="Schatz M."/>
            <person name="Shumway M."/>
            <person name="Stanke M."/>
            <person name="Stinson E.O."/>
            <person name="Tubio J.M."/>
            <person name="Vanzee J.P."/>
            <person name="Verjovski-Almeida S."/>
            <person name="Werner D."/>
            <person name="White O."/>
            <person name="Wyder S."/>
            <person name="Zeng Q."/>
            <person name="Zhao Q."/>
            <person name="Zhao Y."/>
            <person name="Hill C.A."/>
            <person name="Raikhel A.S."/>
            <person name="Soares M.B."/>
            <person name="Knudson D.L."/>
            <person name="Lee N.H."/>
            <person name="Galagan J."/>
            <person name="Salzberg S.L."/>
            <person name="Paulsen I.T."/>
            <person name="Dimopoulos G."/>
            <person name="Collins F.H."/>
            <person name="Birren B."/>
            <person name="Fraser-Liggett C.M."/>
            <person name="Severson D.W."/>
        </authorList>
    </citation>
    <scope>NUCLEOTIDE SEQUENCE [LARGE SCALE GENOMIC DNA]</scope>
    <source>
        <strain evidence="8">Liverpool</strain>
    </source>
</reference>
<comment type="subcellular location">
    <subcellularLocation>
        <location evidence="1 7">Nucleus</location>
    </subcellularLocation>
</comment>
<dbReference type="GO" id="GO:0005654">
    <property type="term" value="C:nucleoplasm"/>
    <property type="evidence" value="ECO:0007669"/>
    <property type="project" value="UniProtKB-ARBA"/>
</dbReference>
<dbReference type="PIRSF" id="PIRSF028763">
    <property type="entry name" value="RNA_pol_Rpc34"/>
    <property type="match status" value="1"/>
</dbReference>
<accession>Q17EJ2</accession>
<dbReference type="Proteomes" id="UP000682892">
    <property type="component" value="Unassembled WGS sequence"/>
</dbReference>